<sequence>MAWHKTIRRHPLRKRFLARGLAGALLLIAPLASFAARSLELSSPGRQLRVTIDTGERLAFSVSHRGVPLVLPTPIGLTLNGIGTLGDKPRLTGQQRHSVDATVRPVVAQKSRQVRDHYNALQLDFAGGYALEVRAYDEGIAYRFRTSLPGQVTVEDELAGVNVRAQDTLYWPQEKSMQSHNEHYYQPMPVAEAAGKLVGVPALVQGGGVHIVYTESGLRDYPGLYLRGEAAGLRAVFPKVALADIARDDRNVPVTQEAPYIARTAGKRAFPWRILGISADAGGLLLNQMPYLLADPQELQETGWIKPGKVAWDWYNGNKLYGVPFKAGLDTRTYRHYIDFAAENSLEYIIMDEGWYKLGDLLAVKPEIDMQQLMDYGRERGVGIILWVSWKTLDAQMTAALDQFARWGAAGIKVDFMQRSDQWMVNYYERVAKEAAARRLLVDFHGNFKPSGLQRTWPNVLTFEGVKGLENNKWSDKQTPEHDVTLPFIRMFAGPVDYTPGAMSNAHRKDFVASFDRPMSQGTRAHQLAMYVIYESPLQMLADSPSQYRANASSLEFIRQVPVEWDESRVLHAQLGRYVAMARRHGDTWYVGAMTGADGRDLELDLSFLGDGEYLVDSMEDGPNAAVFAIDVQKGSARVTRASRLNMQLAPGGGWAAIIRKVK</sequence>
<dbReference type="EMBL" id="WWCJ01000029">
    <property type="protein sequence ID" value="MYN05431.1"/>
    <property type="molecule type" value="Genomic_DNA"/>
</dbReference>
<keyword evidence="7" id="KW-1185">Reference proteome</keyword>
<accession>A0A6N9HNW8</accession>
<evidence type="ECO:0000259" key="4">
    <source>
        <dbReference type="Pfam" id="PF14508"/>
    </source>
</evidence>
<dbReference type="GO" id="GO:0016798">
    <property type="term" value="F:hydrolase activity, acting on glycosyl bonds"/>
    <property type="evidence" value="ECO:0007669"/>
    <property type="project" value="UniProtKB-KW"/>
</dbReference>
<evidence type="ECO:0000313" key="7">
    <source>
        <dbReference type="Proteomes" id="UP000448575"/>
    </source>
</evidence>
<organism evidence="6 7">
    <name type="scientific">Pseudoduganella guangdongensis</name>
    <dbReference type="NCBI Taxonomy" id="2692179"/>
    <lineage>
        <taxon>Bacteria</taxon>
        <taxon>Pseudomonadati</taxon>
        <taxon>Pseudomonadota</taxon>
        <taxon>Betaproteobacteria</taxon>
        <taxon>Burkholderiales</taxon>
        <taxon>Oxalobacteraceae</taxon>
        <taxon>Telluria group</taxon>
        <taxon>Pseudoduganella</taxon>
    </lineage>
</organism>
<evidence type="ECO:0000256" key="2">
    <source>
        <dbReference type="ARBA" id="ARBA00023295"/>
    </source>
</evidence>
<evidence type="ECO:0000256" key="1">
    <source>
        <dbReference type="ARBA" id="ARBA00022801"/>
    </source>
</evidence>
<dbReference type="PANTHER" id="PTHR35803">
    <property type="entry name" value="GLUCAN 1,4-ALPHA-GLUCOSIDASE SUSB-RELATED"/>
    <property type="match status" value="1"/>
</dbReference>
<evidence type="ECO:0000313" key="6">
    <source>
        <dbReference type="EMBL" id="MYN05431.1"/>
    </source>
</evidence>
<dbReference type="AlphaFoldDB" id="A0A6N9HNW8"/>
<keyword evidence="2" id="KW-0326">Glycosidase</keyword>
<dbReference type="Pfam" id="PF14508">
    <property type="entry name" value="GH97_N"/>
    <property type="match status" value="1"/>
</dbReference>
<dbReference type="InterPro" id="IPR019563">
    <property type="entry name" value="GH97_catalytic"/>
</dbReference>
<dbReference type="Gene3D" id="2.60.40.1180">
    <property type="entry name" value="Golgi alpha-mannosidase II"/>
    <property type="match status" value="1"/>
</dbReference>
<dbReference type="InterPro" id="IPR052720">
    <property type="entry name" value="Glycosyl_hydrolase_97"/>
</dbReference>
<dbReference type="InterPro" id="IPR013780">
    <property type="entry name" value="Glyco_hydro_b"/>
</dbReference>
<keyword evidence="1 6" id="KW-0378">Hydrolase</keyword>
<protein>
    <submittedName>
        <fullName evidence="6">Glycoside hydrolase family 97 protein</fullName>
    </submittedName>
</protein>
<dbReference type="Proteomes" id="UP000448575">
    <property type="component" value="Unassembled WGS sequence"/>
</dbReference>
<name>A0A6N9HNW8_9BURK</name>
<dbReference type="Gene3D" id="2.70.98.10">
    <property type="match status" value="1"/>
</dbReference>
<dbReference type="Pfam" id="PF10566">
    <property type="entry name" value="Glyco_hydro_97"/>
    <property type="match status" value="1"/>
</dbReference>
<dbReference type="InterPro" id="IPR017853">
    <property type="entry name" value="GH"/>
</dbReference>
<dbReference type="Gene3D" id="3.20.20.70">
    <property type="entry name" value="Aldolase class I"/>
    <property type="match status" value="1"/>
</dbReference>
<dbReference type="PANTHER" id="PTHR35803:SF2">
    <property type="entry name" value="RETAINING ALPHA-GALACTOSIDASE"/>
    <property type="match status" value="1"/>
</dbReference>
<evidence type="ECO:0000259" key="3">
    <source>
        <dbReference type="Pfam" id="PF10566"/>
    </source>
</evidence>
<dbReference type="InterPro" id="IPR013785">
    <property type="entry name" value="Aldolase_TIM"/>
</dbReference>
<gene>
    <name evidence="6" type="ORF">GTP41_25380</name>
</gene>
<comment type="caution">
    <text evidence="6">The sequence shown here is derived from an EMBL/GenBank/DDBJ whole genome shotgun (WGS) entry which is preliminary data.</text>
</comment>
<dbReference type="SUPFAM" id="SSF51445">
    <property type="entry name" value="(Trans)glycosidases"/>
    <property type="match status" value="1"/>
</dbReference>
<proteinExistence type="predicted"/>
<feature type="domain" description="Glycosyl-hydrolase 97 catalytic" evidence="3">
    <location>
        <begin position="314"/>
        <end position="466"/>
    </location>
</feature>
<feature type="domain" description="Glycosyl-hydrolase 97 N-terminal" evidence="4">
    <location>
        <begin position="41"/>
        <end position="296"/>
    </location>
</feature>
<reference evidence="6 7" key="1">
    <citation type="submission" date="2019-12" db="EMBL/GenBank/DDBJ databases">
        <title>Novel species isolated from a subtropical stream in China.</title>
        <authorList>
            <person name="Lu H."/>
        </authorList>
    </citation>
    <scope>NUCLEOTIDE SEQUENCE [LARGE SCALE GENOMIC DNA]</scope>
    <source>
        <strain evidence="6 7">DS3</strain>
    </source>
</reference>
<feature type="domain" description="Glycosyl-hydrolase 97 C-terminal oligomerisation" evidence="5">
    <location>
        <begin position="564"/>
        <end position="659"/>
    </location>
</feature>
<dbReference type="InterPro" id="IPR029483">
    <property type="entry name" value="GH97_C"/>
</dbReference>
<dbReference type="Pfam" id="PF14509">
    <property type="entry name" value="GH97_C"/>
    <property type="match status" value="1"/>
</dbReference>
<dbReference type="InterPro" id="IPR014718">
    <property type="entry name" value="GH-type_carb-bd"/>
</dbReference>
<dbReference type="InterPro" id="IPR029486">
    <property type="entry name" value="GH97_N"/>
</dbReference>
<dbReference type="GO" id="GO:0030246">
    <property type="term" value="F:carbohydrate binding"/>
    <property type="evidence" value="ECO:0007669"/>
    <property type="project" value="InterPro"/>
</dbReference>
<evidence type="ECO:0000259" key="5">
    <source>
        <dbReference type="Pfam" id="PF14509"/>
    </source>
</evidence>